<reference evidence="2" key="2">
    <citation type="journal article" date="2014" name="ISME J.">
        <title>Microbial stratification in low pH oxic and suboxic macroscopic growths along an acid mine drainage.</title>
        <authorList>
            <person name="Mendez-Garcia C."/>
            <person name="Mesa V."/>
            <person name="Sprenger R.R."/>
            <person name="Richter M."/>
            <person name="Diez M.S."/>
            <person name="Solano J."/>
            <person name="Bargiela R."/>
            <person name="Golyshina O.V."/>
            <person name="Manteca A."/>
            <person name="Ramos J.L."/>
            <person name="Gallego J.R."/>
            <person name="Llorente I."/>
            <person name="Martins Dos Santos V.A."/>
            <person name="Jensen O.N."/>
            <person name="Pelaez A.I."/>
            <person name="Sanchez J."/>
            <person name="Ferrer M."/>
        </authorList>
    </citation>
    <scope>NUCLEOTIDE SEQUENCE</scope>
</reference>
<dbReference type="EMBL" id="AUZZ01007966">
    <property type="protein sequence ID" value="EQD40385.1"/>
    <property type="molecule type" value="Genomic_DNA"/>
</dbReference>
<dbReference type="AlphaFoldDB" id="T1AEP5"/>
<organism evidence="2">
    <name type="scientific">mine drainage metagenome</name>
    <dbReference type="NCBI Taxonomy" id="410659"/>
    <lineage>
        <taxon>unclassified sequences</taxon>
        <taxon>metagenomes</taxon>
        <taxon>ecological metagenomes</taxon>
    </lineage>
</organism>
<dbReference type="Gene3D" id="3.40.190.290">
    <property type="match status" value="1"/>
</dbReference>
<evidence type="ECO:0000259" key="1">
    <source>
        <dbReference type="Pfam" id="PF03466"/>
    </source>
</evidence>
<name>T1AEP5_9ZZZZ</name>
<gene>
    <name evidence="2" type="ORF">B2A_11048</name>
</gene>
<sequence length="104" mass="11053">MRHQCIVRTAAQDGDAWPFAVGGKAALINVAGCFRASSAAAANEAAVPGLGIGNAPFWQVRTVFDQDRIELVLTDFEPPPIPLHALSAAMRIVPAKTKLFVDLL</sequence>
<dbReference type="SUPFAM" id="SSF53850">
    <property type="entry name" value="Periplasmic binding protein-like II"/>
    <property type="match status" value="1"/>
</dbReference>
<proteinExistence type="predicted"/>
<dbReference type="Pfam" id="PF03466">
    <property type="entry name" value="LysR_substrate"/>
    <property type="match status" value="1"/>
</dbReference>
<protein>
    <submittedName>
        <fullName evidence="2">LysR family transcriptional regulator</fullName>
    </submittedName>
</protein>
<dbReference type="InterPro" id="IPR005119">
    <property type="entry name" value="LysR_subst-bd"/>
</dbReference>
<reference evidence="2" key="1">
    <citation type="submission" date="2013-08" db="EMBL/GenBank/DDBJ databases">
        <authorList>
            <person name="Mendez C."/>
            <person name="Richter M."/>
            <person name="Ferrer M."/>
            <person name="Sanchez J."/>
        </authorList>
    </citation>
    <scope>NUCLEOTIDE SEQUENCE</scope>
</reference>
<feature type="non-terminal residue" evidence="2">
    <location>
        <position position="104"/>
    </location>
</feature>
<comment type="caution">
    <text evidence="2">The sequence shown here is derived from an EMBL/GenBank/DDBJ whole genome shotgun (WGS) entry which is preliminary data.</text>
</comment>
<feature type="domain" description="LysR substrate-binding" evidence="1">
    <location>
        <begin position="2"/>
        <end position="104"/>
    </location>
</feature>
<evidence type="ECO:0000313" key="2">
    <source>
        <dbReference type="EMBL" id="EQD40385.1"/>
    </source>
</evidence>
<accession>T1AEP5</accession>